<dbReference type="Proteomes" id="UP001197093">
    <property type="component" value="Unassembled WGS sequence"/>
</dbReference>
<comment type="caution">
    <text evidence="2">The sequence shown here is derived from an EMBL/GenBank/DDBJ whole genome shotgun (WGS) entry which is preliminary data.</text>
</comment>
<organism evidence="2 3">
    <name type="scientific">Staphylotrichum longicolle</name>
    <dbReference type="NCBI Taxonomy" id="669026"/>
    <lineage>
        <taxon>Eukaryota</taxon>
        <taxon>Fungi</taxon>
        <taxon>Dikarya</taxon>
        <taxon>Ascomycota</taxon>
        <taxon>Pezizomycotina</taxon>
        <taxon>Sordariomycetes</taxon>
        <taxon>Sordariomycetidae</taxon>
        <taxon>Sordariales</taxon>
        <taxon>Chaetomiaceae</taxon>
        <taxon>Staphylotrichum</taxon>
    </lineage>
</organism>
<dbReference type="AlphaFoldDB" id="A0AAD4ET99"/>
<dbReference type="Pfam" id="PF06985">
    <property type="entry name" value="HET"/>
    <property type="match status" value="1"/>
</dbReference>
<evidence type="ECO:0000313" key="2">
    <source>
        <dbReference type="EMBL" id="KAG7287144.1"/>
    </source>
</evidence>
<accession>A0AAD4ET99</accession>
<gene>
    <name evidence="2" type="ORF">NEMBOFW57_006649</name>
</gene>
<evidence type="ECO:0000259" key="1">
    <source>
        <dbReference type="Pfam" id="PF06985"/>
    </source>
</evidence>
<keyword evidence="3" id="KW-1185">Reference proteome</keyword>
<protein>
    <recommendedName>
        <fullName evidence="1">Heterokaryon incompatibility domain-containing protein</fullName>
    </recommendedName>
</protein>
<evidence type="ECO:0000313" key="3">
    <source>
        <dbReference type="Proteomes" id="UP001197093"/>
    </source>
</evidence>
<dbReference type="PANTHER" id="PTHR24148">
    <property type="entry name" value="ANKYRIN REPEAT DOMAIN-CONTAINING PROTEIN 39 HOMOLOG-RELATED"/>
    <property type="match status" value="1"/>
</dbReference>
<sequence>MTVWDFFAFDEEEYQMRISKYQTHRLRKQEIVKTRQHTAAISSMVTGAIGAIPTCGGTLVVSAYGARRYYVATKKLDLIQGELVKRGIQLHKLQKRDVLIPAVTAVIGVGAGMGLDEIAMSVTNTGLMGTVIDPALSYVWGAPAPTASSPTILIDAHPTQVTPNLHAALARLARQRFAGFLWIDALCINQADAAEKSSQVAMMGRIYGLAERVVVWLGEDDGDDDDESGDGAGAGAGALHAVRELGVLFREQVRDFPGGKGLGDARRVEGFVRTVVQFSVTAATAADAVSTGTGPRVGFDFEAIWRLFRKRPWWRRVWIIQEVVLAREAVMLCGADPEARGASVPWEDVRECIRLMEWMVLYPNTAPEHRRLYALLGDLYPNISHLALASDGYRRSLEEGKGKSGAEGGGLPLLDTIIWTSLGTSVDGAIQSTDPRDRVYGLLGMIREEDRGKIPVDYSTRMTVGRVLFAVAKALLQAHGPDILSFCQRTSPPPDKDLPSWVPDWTAPRMIPLIGGVFFGTDSEAQLRGNASKGANWPDWAPRCTVEDVVYELPVVTLAGVIVGRVEKIGQVFQALPGSPEYLDACRDWLLEATAMVKQGAGNVGLEKETWRIPIADFGLGKRADAEGPGRFIHGFNVLTGRVPLPAELEHDAARRGWVTSESWDYRRIWKVYERRAFVDDAGRPGLGPQDMASEDLVVVFAGAHVPFILRETTAAPLRYRVLGPAFVYGLMDGEGITETCPFSEIHVL</sequence>
<feature type="domain" description="Heterokaryon incompatibility" evidence="1">
    <location>
        <begin position="135"/>
        <end position="322"/>
    </location>
</feature>
<reference evidence="2" key="1">
    <citation type="submission" date="2023-02" db="EMBL/GenBank/DDBJ databases">
        <authorList>
            <person name="Palmer J.M."/>
        </authorList>
    </citation>
    <scope>NUCLEOTIDE SEQUENCE</scope>
    <source>
        <strain evidence="2">FW57</strain>
    </source>
</reference>
<name>A0AAD4ET99_9PEZI</name>
<dbReference type="EMBL" id="JAHCVI010000003">
    <property type="protein sequence ID" value="KAG7287144.1"/>
    <property type="molecule type" value="Genomic_DNA"/>
</dbReference>
<proteinExistence type="predicted"/>
<dbReference type="PANTHER" id="PTHR24148:SF77">
    <property type="entry name" value="HETEROKARYON INCOMPATIBILITY DOMAIN-CONTAINING PROTEIN"/>
    <property type="match status" value="1"/>
</dbReference>
<dbReference type="InterPro" id="IPR010730">
    <property type="entry name" value="HET"/>
</dbReference>
<dbReference type="Pfam" id="PF26639">
    <property type="entry name" value="Het-6_barrel"/>
    <property type="match status" value="1"/>
</dbReference>
<dbReference type="InterPro" id="IPR052895">
    <property type="entry name" value="HetReg/Transcr_Mod"/>
</dbReference>